<dbReference type="Gene3D" id="3.10.10.10">
    <property type="entry name" value="HIV Type 1 Reverse Transcriptase, subunit A, domain 1"/>
    <property type="match status" value="1"/>
</dbReference>
<dbReference type="Pfam" id="PF00078">
    <property type="entry name" value="RVT_1"/>
    <property type="match status" value="1"/>
</dbReference>
<dbReference type="AlphaFoldDB" id="A0AAF0R748"/>
<protein>
    <recommendedName>
        <fullName evidence="1">Reverse transcriptase domain-containing protein</fullName>
    </recommendedName>
</protein>
<dbReference type="InterPro" id="IPR043502">
    <property type="entry name" value="DNA/RNA_pol_sf"/>
</dbReference>
<dbReference type="InterPro" id="IPR043128">
    <property type="entry name" value="Rev_trsase/Diguanyl_cyclase"/>
</dbReference>
<dbReference type="PANTHER" id="PTHR15503">
    <property type="entry name" value="LDOC1 RELATED"/>
    <property type="match status" value="1"/>
</dbReference>
<dbReference type="SUPFAM" id="SSF56672">
    <property type="entry name" value="DNA/RNA polymerases"/>
    <property type="match status" value="1"/>
</dbReference>
<reference evidence="2" key="1">
    <citation type="submission" date="2023-08" db="EMBL/GenBank/DDBJ databases">
        <title>A de novo genome assembly of Solanum verrucosum Schlechtendal, a Mexican diploid species geographically isolated from the other diploid A-genome species in potato relatives.</title>
        <authorList>
            <person name="Hosaka K."/>
        </authorList>
    </citation>
    <scope>NUCLEOTIDE SEQUENCE</scope>
    <source>
        <tissue evidence="2">Young leaves</tissue>
    </source>
</reference>
<accession>A0AAF0R748</accession>
<evidence type="ECO:0000259" key="1">
    <source>
        <dbReference type="Pfam" id="PF00078"/>
    </source>
</evidence>
<sequence>MVTLHSMPVVNEYPDVFPDELPGLPPIREIDFGIDVDPGTQPISIPPYRMAPAELKELKEQLKDFLDKGFIRPSISPWGAPVLFVRKKDGTMRMCIDYRQLNKVTINNKYPLPRIDDLFDQLQGAKCFSKIDLRFGYHQLKIREVDISQNSLPNKIWTL</sequence>
<dbReference type="InterPro" id="IPR032567">
    <property type="entry name" value="RTL1-rel"/>
</dbReference>
<feature type="domain" description="Reverse transcriptase" evidence="1">
    <location>
        <begin position="85"/>
        <end position="145"/>
    </location>
</feature>
<proteinExistence type="predicted"/>
<evidence type="ECO:0000313" key="2">
    <source>
        <dbReference type="EMBL" id="WMV33026.1"/>
    </source>
</evidence>
<dbReference type="Proteomes" id="UP001234989">
    <property type="component" value="Chromosome 6"/>
</dbReference>
<organism evidence="2 3">
    <name type="scientific">Solanum verrucosum</name>
    <dbReference type="NCBI Taxonomy" id="315347"/>
    <lineage>
        <taxon>Eukaryota</taxon>
        <taxon>Viridiplantae</taxon>
        <taxon>Streptophyta</taxon>
        <taxon>Embryophyta</taxon>
        <taxon>Tracheophyta</taxon>
        <taxon>Spermatophyta</taxon>
        <taxon>Magnoliopsida</taxon>
        <taxon>eudicotyledons</taxon>
        <taxon>Gunneridae</taxon>
        <taxon>Pentapetalae</taxon>
        <taxon>asterids</taxon>
        <taxon>lamiids</taxon>
        <taxon>Solanales</taxon>
        <taxon>Solanaceae</taxon>
        <taxon>Solanoideae</taxon>
        <taxon>Solaneae</taxon>
        <taxon>Solanum</taxon>
    </lineage>
</organism>
<dbReference type="EMBL" id="CP133617">
    <property type="protein sequence ID" value="WMV33026.1"/>
    <property type="molecule type" value="Genomic_DNA"/>
</dbReference>
<dbReference type="CDD" id="cd01647">
    <property type="entry name" value="RT_LTR"/>
    <property type="match status" value="1"/>
</dbReference>
<dbReference type="Gene3D" id="3.30.70.270">
    <property type="match status" value="1"/>
</dbReference>
<gene>
    <name evidence="2" type="ORF">MTR67_026411</name>
</gene>
<keyword evidence="3" id="KW-1185">Reference proteome</keyword>
<evidence type="ECO:0000313" key="3">
    <source>
        <dbReference type="Proteomes" id="UP001234989"/>
    </source>
</evidence>
<name>A0AAF0R748_SOLVR</name>
<dbReference type="InterPro" id="IPR000477">
    <property type="entry name" value="RT_dom"/>
</dbReference>
<dbReference type="PANTHER" id="PTHR15503:SF45">
    <property type="entry name" value="RNA-DIRECTED DNA POLYMERASE HOMOLOG"/>
    <property type="match status" value="1"/>
</dbReference>